<accession>A0A3R5ZD68</accession>
<dbReference type="Proteomes" id="UP000261088">
    <property type="component" value="Unassembled WGS sequence"/>
</dbReference>
<evidence type="ECO:0000313" key="2">
    <source>
        <dbReference type="EMBL" id="RGN54461.1"/>
    </source>
</evidence>
<proteinExistence type="predicted"/>
<reference evidence="2 3" key="1">
    <citation type="submission" date="2018-08" db="EMBL/GenBank/DDBJ databases">
        <title>A genome reference for cultivated species of the human gut microbiota.</title>
        <authorList>
            <person name="Zou Y."/>
            <person name="Xue W."/>
            <person name="Luo G."/>
        </authorList>
    </citation>
    <scope>NUCLEOTIDE SEQUENCE [LARGE SCALE GENOMIC DNA]</scope>
    <source>
        <strain evidence="2 3">OM05-11AA</strain>
    </source>
</reference>
<sequence>MFCNMLLILFHIYLPVDKPELMAVGQFHRWNFRYRPTQILSKVTNNHKKKAFGSEAKCFLFVVIYFADCPHREKASASLPLYIRHIQQSDDPAEM</sequence>
<gene>
    <name evidence="2" type="ORF">DXB61_01525</name>
    <name evidence="1" type="ORF">GMD66_09605</name>
</gene>
<comment type="caution">
    <text evidence="1">The sequence shown here is derived from an EMBL/GenBank/DDBJ whole genome shotgun (WGS) entry which is preliminary data.</text>
</comment>
<protein>
    <submittedName>
        <fullName evidence="1">Uncharacterized protein</fullName>
    </submittedName>
</protein>
<dbReference type="AlphaFoldDB" id="A0A3R5ZD68"/>
<reference evidence="1 4" key="2">
    <citation type="journal article" date="2019" name="Nat. Med.">
        <title>A library of human gut bacterial isolates paired with longitudinal multiomics data enables mechanistic microbiome research.</title>
        <authorList>
            <person name="Poyet M."/>
            <person name="Groussin M."/>
            <person name="Gibbons S.M."/>
            <person name="Avila-Pacheco J."/>
            <person name="Jiang X."/>
            <person name="Kearney S.M."/>
            <person name="Perrotta A.R."/>
            <person name="Berdy B."/>
            <person name="Zhao S."/>
            <person name="Lieberman T.D."/>
            <person name="Swanson P.K."/>
            <person name="Smith M."/>
            <person name="Roesemann S."/>
            <person name="Alexander J.E."/>
            <person name="Rich S.A."/>
            <person name="Livny J."/>
            <person name="Vlamakis H."/>
            <person name="Clish C."/>
            <person name="Bullock K."/>
            <person name="Deik A."/>
            <person name="Scott J."/>
            <person name="Pierce K.A."/>
            <person name="Xavier R.J."/>
            <person name="Alm E.J."/>
        </authorList>
    </citation>
    <scope>NUCLEOTIDE SEQUENCE [LARGE SCALE GENOMIC DNA]</scope>
    <source>
        <strain evidence="1 4">BIOML-A25</strain>
    </source>
</reference>
<dbReference type="Proteomes" id="UP000437446">
    <property type="component" value="Unassembled WGS sequence"/>
</dbReference>
<organism evidence="1 4">
    <name type="scientific">Parabacteroides merdae</name>
    <dbReference type="NCBI Taxonomy" id="46503"/>
    <lineage>
        <taxon>Bacteria</taxon>
        <taxon>Pseudomonadati</taxon>
        <taxon>Bacteroidota</taxon>
        <taxon>Bacteroidia</taxon>
        <taxon>Bacteroidales</taxon>
        <taxon>Tannerellaceae</taxon>
        <taxon>Parabacteroides</taxon>
    </lineage>
</organism>
<dbReference type="EMBL" id="WNCR01000003">
    <property type="protein sequence ID" value="MTU29462.1"/>
    <property type="molecule type" value="Genomic_DNA"/>
</dbReference>
<evidence type="ECO:0000313" key="3">
    <source>
        <dbReference type="Proteomes" id="UP000261088"/>
    </source>
</evidence>
<evidence type="ECO:0000313" key="1">
    <source>
        <dbReference type="EMBL" id="MTU29462.1"/>
    </source>
</evidence>
<dbReference type="EMBL" id="QSUP01000001">
    <property type="protein sequence ID" value="RGN54461.1"/>
    <property type="molecule type" value="Genomic_DNA"/>
</dbReference>
<name>A0A3R5ZD68_9BACT</name>
<evidence type="ECO:0000313" key="4">
    <source>
        <dbReference type="Proteomes" id="UP000437446"/>
    </source>
</evidence>